<dbReference type="EMBL" id="BAABJM010000001">
    <property type="protein sequence ID" value="GAA5044162.1"/>
    <property type="molecule type" value="Genomic_DNA"/>
</dbReference>
<gene>
    <name evidence="4" type="ORF">GCM10023318_06570</name>
</gene>
<accession>A0ABP9JTN6</accession>
<feature type="region of interest" description="Disordered" evidence="2">
    <location>
        <begin position="29"/>
        <end position="66"/>
    </location>
</feature>
<dbReference type="PANTHER" id="PTHR21525:SF9">
    <property type="entry name" value="CHANNEL_COLICIN DOMAIN-CONTAINING PROTEIN"/>
    <property type="match status" value="1"/>
</dbReference>
<feature type="region of interest" description="Disordered" evidence="2">
    <location>
        <begin position="190"/>
        <end position="263"/>
    </location>
</feature>
<feature type="domain" description="Transglycosylase SLT" evidence="3">
    <location>
        <begin position="282"/>
        <end position="368"/>
    </location>
</feature>
<keyword evidence="5" id="KW-1185">Reference proteome</keyword>
<evidence type="ECO:0000256" key="1">
    <source>
        <dbReference type="SAM" id="Coils"/>
    </source>
</evidence>
<proteinExistence type="predicted"/>
<dbReference type="RefSeq" id="WP_345493471.1">
    <property type="nucleotide sequence ID" value="NZ_BAABJM010000001.1"/>
</dbReference>
<dbReference type="PANTHER" id="PTHR21525">
    <property type="entry name" value="MOTILE SPERM PROTEIN"/>
    <property type="match status" value="1"/>
</dbReference>
<evidence type="ECO:0000259" key="3">
    <source>
        <dbReference type="Pfam" id="PF01464"/>
    </source>
</evidence>
<dbReference type="InterPro" id="IPR023346">
    <property type="entry name" value="Lysozyme-like_dom_sf"/>
</dbReference>
<name>A0ABP9JTN6_9NOCA</name>
<feature type="compositionally biased region" description="Low complexity" evidence="2">
    <location>
        <begin position="217"/>
        <end position="247"/>
    </location>
</feature>
<reference evidence="5" key="1">
    <citation type="journal article" date="2019" name="Int. J. Syst. Evol. Microbiol.">
        <title>The Global Catalogue of Microorganisms (GCM) 10K type strain sequencing project: providing services to taxonomists for standard genome sequencing and annotation.</title>
        <authorList>
            <consortium name="The Broad Institute Genomics Platform"/>
            <consortium name="The Broad Institute Genome Sequencing Center for Infectious Disease"/>
            <person name="Wu L."/>
            <person name="Ma J."/>
        </authorList>
    </citation>
    <scope>NUCLEOTIDE SEQUENCE [LARGE SCALE GENOMIC DNA]</scope>
    <source>
        <strain evidence="5">JCM 18298</strain>
    </source>
</reference>
<keyword evidence="1" id="KW-0175">Coiled coil</keyword>
<dbReference type="InterPro" id="IPR008258">
    <property type="entry name" value="Transglycosylase_SLT_dom_1"/>
</dbReference>
<organism evidence="4 5">
    <name type="scientific">Nocardia callitridis</name>
    <dbReference type="NCBI Taxonomy" id="648753"/>
    <lineage>
        <taxon>Bacteria</taxon>
        <taxon>Bacillati</taxon>
        <taxon>Actinomycetota</taxon>
        <taxon>Actinomycetes</taxon>
        <taxon>Mycobacteriales</taxon>
        <taxon>Nocardiaceae</taxon>
        <taxon>Nocardia</taxon>
    </lineage>
</organism>
<evidence type="ECO:0000313" key="4">
    <source>
        <dbReference type="EMBL" id="GAA5044162.1"/>
    </source>
</evidence>
<dbReference type="Pfam" id="PF01464">
    <property type="entry name" value="SLT"/>
    <property type="match status" value="1"/>
</dbReference>
<evidence type="ECO:0000313" key="5">
    <source>
        <dbReference type="Proteomes" id="UP001500603"/>
    </source>
</evidence>
<dbReference type="CDD" id="cd13402">
    <property type="entry name" value="LT_TF-like"/>
    <property type="match status" value="1"/>
</dbReference>
<sequence>MTLTIPDVEAWQPDQLTTAGEHAASVSRDLDTAVGKGHTDTTALTDGKKWSGTAGSAATTRMDTEKTRASSVSSALIALESALKLHVTNLVNTKSRVLQLRDDALNQSPAFGVSPDGTVDAKARTDYYRSHEDKANVDGLIFRDALLAASRTWELTNALKAAEDAANQAKTVVQDAADKLEQAYAELGEPRAALVPPTAPPATTPASTNSGHPQPVSSPGSSNHSGNSGNSTGGTHSDTGGSTSTPHQGPGSHAPSGPMPSGDMAQWIAEAKKELIAMGYDPKDIDERAIAMIIEHESAGNPHAENLWDSNYLAGHPSKGLMQTIDSTFNSYKAPGHDDIWNPVDNIIAGVRYSMDRYGSLGSVPGVAAVNSGGAYQGY</sequence>
<evidence type="ECO:0000256" key="2">
    <source>
        <dbReference type="SAM" id="MobiDB-lite"/>
    </source>
</evidence>
<feature type="coiled-coil region" evidence="1">
    <location>
        <begin position="159"/>
        <end position="186"/>
    </location>
</feature>
<comment type="caution">
    <text evidence="4">The sequence shown here is derived from an EMBL/GenBank/DDBJ whole genome shotgun (WGS) entry which is preliminary data.</text>
</comment>
<dbReference type="Proteomes" id="UP001500603">
    <property type="component" value="Unassembled WGS sequence"/>
</dbReference>
<protein>
    <recommendedName>
        <fullName evidence="3">Transglycosylase SLT domain-containing protein</fullName>
    </recommendedName>
</protein>
<dbReference type="SUPFAM" id="SSF53955">
    <property type="entry name" value="Lysozyme-like"/>
    <property type="match status" value="1"/>
</dbReference>
<dbReference type="Gene3D" id="1.10.530.10">
    <property type="match status" value="1"/>
</dbReference>